<proteinExistence type="predicted"/>
<gene>
    <name evidence="1" type="ORF">HPB47_022377</name>
</gene>
<feature type="non-terminal residue" evidence="1">
    <location>
        <position position="163"/>
    </location>
</feature>
<reference evidence="1 2" key="1">
    <citation type="journal article" date="2020" name="Cell">
        <title>Large-Scale Comparative Analyses of Tick Genomes Elucidate Their Genetic Diversity and Vector Capacities.</title>
        <authorList>
            <consortium name="Tick Genome and Microbiome Consortium (TIGMIC)"/>
            <person name="Jia N."/>
            <person name="Wang J."/>
            <person name="Shi W."/>
            <person name="Du L."/>
            <person name="Sun Y."/>
            <person name="Zhan W."/>
            <person name="Jiang J.F."/>
            <person name="Wang Q."/>
            <person name="Zhang B."/>
            <person name="Ji P."/>
            <person name="Bell-Sakyi L."/>
            <person name="Cui X.M."/>
            <person name="Yuan T.T."/>
            <person name="Jiang B.G."/>
            <person name="Yang W.F."/>
            <person name="Lam T.T."/>
            <person name="Chang Q.C."/>
            <person name="Ding S.J."/>
            <person name="Wang X.J."/>
            <person name="Zhu J.G."/>
            <person name="Ruan X.D."/>
            <person name="Zhao L."/>
            <person name="Wei J.T."/>
            <person name="Ye R.Z."/>
            <person name="Que T.C."/>
            <person name="Du C.H."/>
            <person name="Zhou Y.H."/>
            <person name="Cheng J.X."/>
            <person name="Dai P.F."/>
            <person name="Guo W.B."/>
            <person name="Han X.H."/>
            <person name="Huang E.J."/>
            <person name="Li L.F."/>
            <person name="Wei W."/>
            <person name="Gao Y.C."/>
            <person name="Liu J.Z."/>
            <person name="Shao H.Z."/>
            <person name="Wang X."/>
            <person name="Wang C.C."/>
            <person name="Yang T.C."/>
            <person name="Huo Q.B."/>
            <person name="Li W."/>
            <person name="Chen H.Y."/>
            <person name="Chen S.E."/>
            <person name="Zhou L.G."/>
            <person name="Ni X.B."/>
            <person name="Tian J.H."/>
            <person name="Sheng Y."/>
            <person name="Liu T."/>
            <person name="Pan Y.S."/>
            <person name="Xia L.Y."/>
            <person name="Li J."/>
            <person name="Zhao F."/>
            <person name="Cao W.C."/>
        </authorList>
    </citation>
    <scope>NUCLEOTIDE SEQUENCE [LARGE SCALE GENOMIC DNA]</scope>
    <source>
        <strain evidence="1">Iper-2018</strain>
    </source>
</reference>
<sequence>KRGVCEVVLLGDAKAPEEIVRVLEKGPKFAGKANIKPQELLTLVRDVGDGVDQDKRDRCILDGVDTLPRQRGGVSSNGPKVGKVVSFCLNEHLKLLVADKEGGFALVAEKDFLLKGKQSVEKNFKEGKKVSLAGVKKRAVELCQNFSLDSLKASIIRAKDLNL</sequence>
<dbReference type="EMBL" id="JABSTQ010009289">
    <property type="protein sequence ID" value="KAG0430781.1"/>
    <property type="molecule type" value="Genomic_DNA"/>
</dbReference>
<name>A0AC60QAK4_IXOPE</name>
<keyword evidence="2" id="KW-1185">Reference proteome</keyword>
<organism evidence="1 2">
    <name type="scientific">Ixodes persulcatus</name>
    <name type="common">Taiga tick</name>
    <dbReference type="NCBI Taxonomy" id="34615"/>
    <lineage>
        <taxon>Eukaryota</taxon>
        <taxon>Metazoa</taxon>
        <taxon>Ecdysozoa</taxon>
        <taxon>Arthropoda</taxon>
        <taxon>Chelicerata</taxon>
        <taxon>Arachnida</taxon>
        <taxon>Acari</taxon>
        <taxon>Parasitiformes</taxon>
        <taxon>Ixodida</taxon>
        <taxon>Ixodoidea</taxon>
        <taxon>Ixodidae</taxon>
        <taxon>Ixodinae</taxon>
        <taxon>Ixodes</taxon>
    </lineage>
</organism>
<accession>A0AC60QAK4</accession>
<evidence type="ECO:0000313" key="1">
    <source>
        <dbReference type="EMBL" id="KAG0430781.1"/>
    </source>
</evidence>
<protein>
    <submittedName>
        <fullName evidence="1">Uncharacterized protein</fullName>
    </submittedName>
</protein>
<feature type="non-terminal residue" evidence="1">
    <location>
        <position position="1"/>
    </location>
</feature>
<dbReference type="Proteomes" id="UP000805193">
    <property type="component" value="Unassembled WGS sequence"/>
</dbReference>
<comment type="caution">
    <text evidence="1">The sequence shown here is derived from an EMBL/GenBank/DDBJ whole genome shotgun (WGS) entry which is preliminary data.</text>
</comment>
<evidence type="ECO:0000313" key="2">
    <source>
        <dbReference type="Proteomes" id="UP000805193"/>
    </source>
</evidence>